<dbReference type="AlphaFoldDB" id="A0A918KQM4"/>
<evidence type="ECO:0000256" key="1">
    <source>
        <dbReference type="SAM" id="MobiDB-lite"/>
    </source>
</evidence>
<name>A0A918KQM4_9ACTN</name>
<dbReference type="EMBL" id="BMVU01000011">
    <property type="protein sequence ID" value="GGX72995.1"/>
    <property type="molecule type" value="Genomic_DNA"/>
</dbReference>
<reference evidence="2" key="2">
    <citation type="submission" date="2020-09" db="EMBL/GenBank/DDBJ databases">
        <authorList>
            <person name="Sun Q."/>
            <person name="Ohkuma M."/>
        </authorList>
    </citation>
    <scope>NUCLEOTIDE SEQUENCE</scope>
    <source>
        <strain evidence="2">JCM 4790</strain>
    </source>
</reference>
<evidence type="ECO:0000313" key="3">
    <source>
        <dbReference type="Proteomes" id="UP000619244"/>
    </source>
</evidence>
<gene>
    <name evidence="2" type="ORF">GCM10010358_29180</name>
</gene>
<keyword evidence="3" id="KW-1185">Reference proteome</keyword>
<accession>A0A918KQM4</accession>
<reference evidence="2" key="1">
    <citation type="journal article" date="2014" name="Int. J. Syst. Evol. Microbiol.">
        <title>Complete genome sequence of Corynebacterium casei LMG S-19264T (=DSM 44701T), isolated from a smear-ripened cheese.</title>
        <authorList>
            <consortium name="US DOE Joint Genome Institute (JGI-PGF)"/>
            <person name="Walter F."/>
            <person name="Albersmeier A."/>
            <person name="Kalinowski J."/>
            <person name="Ruckert C."/>
        </authorList>
    </citation>
    <scope>NUCLEOTIDE SEQUENCE</scope>
    <source>
        <strain evidence="2">JCM 4790</strain>
    </source>
</reference>
<comment type="caution">
    <text evidence="2">The sequence shown here is derived from an EMBL/GenBank/DDBJ whole genome shotgun (WGS) entry which is preliminary data.</text>
</comment>
<proteinExistence type="predicted"/>
<organism evidence="2 3">
    <name type="scientific">Streptomyces minutiscleroticus</name>
    <dbReference type="NCBI Taxonomy" id="68238"/>
    <lineage>
        <taxon>Bacteria</taxon>
        <taxon>Bacillati</taxon>
        <taxon>Actinomycetota</taxon>
        <taxon>Actinomycetes</taxon>
        <taxon>Kitasatosporales</taxon>
        <taxon>Streptomycetaceae</taxon>
        <taxon>Streptomyces</taxon>
    </lineage>
</organism>
<feature type="region of interest" description="Disordered" evidence="1">
    <location>
        <begin position="47"/>
        <end position="106"/>
    </location>
</feature>
<sequence length="106" mass="10813">MFFLRPSTHVRFPGTSLVRGAKDRIPGGRRGPVPVLDGVGRVAGALAQQGDGHRHAEDVGGEPAGPLAPVEADPAVVPGPGGRRTVRGPGTRPSACAPGRRFTPPA</sequence>
<evidence type="ECO:0000313" key="2">
    <source>
        <dbReference type="EMBL" id="GGX72995.1"/>
    </source>
</evidence>
<dbReference type="Proteomes" id="UP000619244">
    <property type="component" value="Unassembled WGS sequence"/>
</dbReference>
<protein>
    <submittedName>
        <fullName evidence="2">Uncharacterized protein</fullName>
    </submittedName>
</protein>